<dbReference type="Proteomes" id="UP000236751">
    <property type="component" value="Unassembled WGS sequence"/>
</dbReference>
<evidence type="ECO:0000256" key="1">
    <source>
        <dbReference type="ARBA" id="ARBA00022737"/>
    </source>
</evidence>
<accession>A0A1H5U4U0</accession>
<dbReference type="SUPFAM" id="SSF50998">
    <property type="entry name" value="Quinoprotein alcohol dehydrogenase-like"/>
    <property type="match status" value="1"/>
</dbReference>
<dbReference type="Pfam" id="PF05593">
    <property type="entry name" value="RHS_repeat"/>
    <property type="match status" value="1"/>
</dbReference>
<name>A0A1H5U4U0_NITMU</name>
<evidence type="ECO:0000259" key="2">
    <source>
        <dbReference type="Pfam" id="PF25023"/>
    </source>
</evidence>
<dbReference type="AlphaFoldDB" id="A0A1H5U4U0"/>
<reference evidence="3 4" key="1">
    <citation type="submission" date="2016-10" db="EMBL/GenBank/DDBJ databases">
        <authorList>
            <person name="de Groot N.N."/>
        </authorList>
    </citation>
    <scope>NUCLEOTIDE SEQUENCE [LARGE SCALE GENOMIC DNA]</scope>
    <source>
        <strain evidence="3 4">Nl13</strain>
    </source>
</reference>
<organism evidence="3 4">
    <name type="scientific">Nitrosospira multiformis (strain ATCC 25196 / NCIMB 11849 / C 71)</name>
    <dbReference type="NCBI Taxonomy" id="323848"/>
    <lineage>
        <taxon>Bacteria</taxon>
        <taxon>Pseudomonadati</taxon>
        <taxon>Pseudomonadota</taxon>
        <taxon>Betaproteobacteria</taxon>
        <taxon>Nitrosomonadales</taxon>
        <taxon>Nitrosomonadaceae</taxon>
        <taxon>Nitrosospira</taxon>
    </lineage>
</organism>
<protein>
    <submittedName>
        <fullName evidence="3">YD repeat-containing protein</fullName>
    </submittedName>
</protein>
<dbReference type="InterPro" id="IPR056823">
    <property type="entry name" value="TEN-like_YD-shell"/>
</dbReference>
<sequence>MMDPSGTTVWSYDTQGRIIGKTQVVDGASLVTSYVYDGDGRLASLTYPSGEVINYSWSNGQLTGIFRGTSLIASGITCHPFGPVKSWTLDNGQNIVRNFDLDGRITSYSLGSLAYDAASRITGISRGGISILGNSKTYGYDATDRLISFSDGTSAETYAYDASGNRTGQTINGMAYTYSVSYASNRLDAMAGPGSSLHYSYDANGSLVNDGQRSFGYDASGRLSEAVGLASYSFNGLGQRVKKNAGTVIMFVFDEGGQLIGEYGAAGNPIQETVWLDDVPLAVLRYGTTYYIHTDHLNTPPADS</sequence>
<dbReference type="InterPro" id="IPR006530">
    <property type="entry name" value="YD"/>
</dbReference>
<dbReference type="EMBL" id="FNVK01000006">
    <property type="protein sequence ID" value="SEF69261.1"/>
    <property type="molecule type" value="Genomic_DNA"/>
</dbReference>
<evidence type="ECO:0000313" key="4">
    <source>
        <dbReference type="Proteomes" id="UP000236751"/>
    </source>
</evidence>
<gene>
    <name evidence="3" type="ORF">SAMN05216403_10635</name>
</gene>
<dbReference type="PANTHER" id="PTHR32305:SF15">
    <property type="entry name" value="PROTEIN RHSA-RELATED"/>
    <property type="match status" value="1"/>
</dbReference>
<dbReference type="Gene3D" id="2.180.10.10">
    <property type="entry name" value="RHS repeat-associated core"/>
    <property type="match status" value="1"/>
</dbReference>
<dbReference type="PANTHER" id="PTHR32305">
    <property type="match status" value="1"/>
</dbReference>
<evidence type="ECO:0000313" key="3">
    <source>
        <dbReference type="EMBL" id="SEF69261.1"/>
    </source>
</evidence>
<proteinExistence type="predicted"/>
<dbReference type="InterPro" id="IPR031325">
    <property type="entry name" value="RHS_repeat"/>
</dbReference>
<dbReference type="InterPro" id="IPR050708">
    <property type="entry name" value="T6SS_VgrG/RHS"/>
</dbReference>
<dbReference type="Pfam" id="PF25023">
    <property type="entry name" value="TEN_YD-shell"/>
    <property type="match status" value="1"/>
</dbReference>
<feature type="domain" description="Teneurin-like YD-shell" evidence="2">
    <location>
        <begin position="112"/>
        <end position="300"/>
    </location>
</feature>
<dbReference type="NCBIfam" id="TIGR01643">
    <property type="entry name" value="YD_repeat_2x"/>
    <property type="match status" value="1"/>
</dbReference>
<dbReference type="InterPro" id="IPR011047">
    <property type="entry name" value="Quinoprotein_ADH-like_sf"/>
</dbReference>
<keyword evidence="1" id="KW-0677">Repeat</keyword>